<dbReference type="AlphaFoldDB" id="A0A916E7D5"/>
<protein>
    <submittedName>
        <fullName evidence="1">Uncharacterized protein</fullName>
    </submittedName>
</protein>
<dbReference type="Proteomes" id="UP000684084">
    <property type="component" value="Unassembled WGS sequence"/>
</dbReference>
<sequence>MKVNGTEKEYFFKIRSGGLPTNGKPRFVSFGWTSEEGKPRNQDSFRVGFRRRKTKKPRFVSFGWASEEGKPRNQDS</sequence>
<reference evidence="1" key="1">
    <citation type="submission" date="2020-05" db="EMBL/GenBank/DDBJ databases">
        <authorList>
            <person name="Rincon C."/>
            <person name="Sanders R I."/>
            <person name="Robbins C."/>
            <person name="Chaturvedi A."/>
        </authorList>
    </citation>
    <scope>NUCLEOTIDE SEQUENCE</scope>
    <source>
        <strain evidence="1">CHB12</strain>
    </source>
</reference>
<comment type="caution">
    <text evidence="1">The sequence shown here is derived from an EMBL/GenBank/DDBJ whole genome shotgun (WGS) entry which is preliminary data.</text>
</comment>
<proteinExistence type="predicted"/>
<dbReference type="EMBL" id="CAGKOT010000020">
    <property type="protein sequence ID" value="CAB5364978.1"/>
    <property type="molecule type" value="Genomic_DNA"/>
</dbReference>
<gene>
    <name evidence="1" type="ORF">CHRIB12_LOCUS10240</name>
</gene>
<dbReference type="OrthoDB" id="10503594at2759"/>
<evidence type="ECO:0000313" key="2">
    <source>
        <dbReference type="Proteomes" id="UP000684084"/>
    </source>
</evidence>
<accession>A0A916E7D5</accession>
<evidence type="ECO:0000313" key="1">
    <source>
        <dbReference type="EMBL" id="CAB5364978.1"/>
    </source>
</evidence>
<organism evidence="1 2">
    <name type="scientific">Rhizophagus irregularis</name>
    <dbReference type="NCBI Taxonomy" id="588596"/>
    <lineage>
        <taxon>Eukaryota</taxon>
        <taxon>Fungi</taxon>
        <taxon>Fungi incertae sedis</taxon>
        <taxon>Mucoromycota</taxon>
        <taxon>Glomeromycotina</taxon>
        <taxon>Glomeromycetes</taxon>
        <taxon>Glomerales</taxon>
        <taxon>Glomeraceae</taxon>
        <taxon>Rhizophagus</taxon>
    </lineage>
</organism>
<name>A0A916E7D5_9GLOM</name>